<dbReference type="EMBL" id="CP036261">
    <property type="protein sequence ID" value="QDS88950.1"/>
    <property type="molecule type" value="Genomic_DNA"/>
</dbReference>
<dbReference type="GO" id="GO:0005980">
    <property type="term" value="P:glycogen catabolic process"/>
    <property type="evidence" value="ECO:0007669"/>
    <property type="project" value="InterPro"/>
</dbReference>
<evidence type="ECO:0000259" key="1">
    <source>
        <dbReference type="Pfam" id="PF06202"/>
    </source>
</evidence>
<dbReference type="SUPFAM" id="SSF48208">
    <property type="entry name" value="Six-hairpin glycosidases"/>
    <property type="match status" value="1"/>
</dbReference>
<gene>
    <name evidence="3" type="ORF">EC9_31460</name>
</gene>
<evidence type="ECO:0000313" key="4">
    <source>
        <dbReference type="Proteomes" id="UP000319557"/>
    </source>
</evidence>
<dbReference type="InterPro" id="IPR012341">
    <property type="entry name" value="6hp_glycosidase-like_sf"/>
</dbReference>
<dbReference type="NCBIfam" id="TIGR01561">
    <property type="entry name" value="gde_arch"/>
    <property type="match status" value="1"/>
</dbReference>
<dbReference type="Gene3D" id="1.50.10.10">
    <property type="match status" value="1"/>
</dbReference>
<dbReference type="InterPro" id="IPR032790">
    <property type="entry name" value="GDE_C"/>
</dbReference>
<feature type="domain" description="Glycogen debranching enzyme C-terminal" evidence="1">
    <location>
        <begin position="275"/>
        <end position="639"/>
    </location>
</feature>
<feature type="domain" description="Glycogen debranching enzyme bacterial and archaeal type N-terminal" evidence="2">
    <location>
        <begin position="11"/>
        <end position="227"/>
    </location>
</feature>
<evidence type="ECO:0000259" key="2">
    <source>
        <dbReference type="Pfam" id="PF12439"/>
    </source>
</evidence>
<dbReference type="InterPro" id="IPR008928">
    <property type="entry name" value="6-hairpin_glycosidase_sf"/>
</dbReference>
<reference evidence="3 4" key="1">
    <citation type="submission" date="2019-02" db="EMBL/GenBank/DDBJ databases">
        <title>Deep-cultivation of Planctomycetes and their phenomic and genomic characterization uncovers novel biology.</title>
        <authorList>
            <person name="Wiegand S."/>
            <person name="Jogler M."/>
            <person name="Boedeker C."/>
            <person name="Pinto D."/>
            <person name="Vollmers J."/>
            <person name="Rivas-Marin E."/>
            <person name="Kohn T."/>
            <person name="Peeters S.H."/>
            <person name="Heuer A."/>
            <person name="Rast P."/>
            <person name="Oberbeckmann S."/>
            <person name="Bunk B."/>
            <person name="Jeske O."/>
            <person name="Meyerdierks A."/>
            <person name="Storesund J.E."/>
            <person name="Kallscheuer N."/>
            <person name="Luecker S."/>
            <person name="Lage O.M."/>
            <person name="Pohl T."/>
            <person name="Merkel B.J."/>
            <person name="Hornburger P."/>
            <person name="Mueller R.-W."/>
            <person name="Bruemmer F."/>
            <person name="Labrenz M."/>
            <person name="Spormann A.M."/>
            <person name="Op den Camp H."/>
            <person name="Overmann J."/>
            <person name="Amann R."/>
            <person name="Jetten M.S.M."/>
            <person name="Mascher T."/>
            <person name="Medema M.H."/>
            <person name="Devos D.P."/>
            <person name="Kaster A.-K."/>
            <person name="Ovreas L."/>
            <person name="Rohde M."/>
            <person name="Galperin M.Y."/>
            <person name="Jogler C."/>
        </authorList>
    </citation>
    <scope>NUCLEOTIDE SEQUENCE [LARGE SCALE GENOMIC DNA]</scope>
    <source>
        <strain evidence="3 4">EC9</strain>
    </source>
</reference>
<dbReference type="AlphaFoldDB" id="A0A517M260"/>
<protein>
    <submittedName>
        <fullName evidence="3">Amylo-alpha-1,6-glucosidase</fullName>
    </submittedName>
</protein>
<name>A0A517M260_9BACT</name>
<dbReference type="PANTHER" id="PTHR10569">
    <property type="entry name" value="GLYCOGEN DEBRANCHING ENZYME"/>
    <property type="match status" value="1"/>
</dbReference>
<dbReference type="RefSeq" id="WP_145346517.1">
    <property type="nucleotide sequence ID" value="NZ_CP036261.1"/>
</dbReference>
<dbReference type="OrthoDB" id="9761875at2"/>
<dbReference type="GO" id="GO:0004134">
    <property type="term" value="F:4-alpha-glucanotransferase activity"/>
    <property type="evidence" value="ECO:0007669"/>
    <property type="project" value="InterPro"/>
</dbReference>
<keyword evidence="4" id="KW-1185">Reference proteome</keyword>
<accession>A0A517M260</accession>
<dbReference type="GO" id="GO:0004135">
    <property type="term" value="F:amylo-alpha-1,6-glucosidase activity"/>
    <property type="evidence" value="ECO:0007669"/>
    <property type="project" value="InterPro"/>
</dbReference>
<evidence type="ECO:0000313" key="3">
    <source>
        <dbReference type="EMBL" id="QDS88950.1"/>
    </source>
</evidence>
<dbReference type="InterPro" id="IPR006451">
    <property type="entry name" value="Glycogen_debranch_arc"/>
</dbReference>
<dbReference type="PANTHER" id="PTHR10569:SF2">
    <property type="entry name" value="GLYCOGEN DEBRANCHING ENZYME"/>
    <property type="match status" value="1"/>
</dbReference>
<sequence length="645" mass="72260">MTVDDDRDFSEWLETDGLGGFASGTVCGQRTRRYHALLLVAEKPPAERVVLVNGIDVVVETPDGEYPISTQYYRGDVRSPDGGKRLESFSIDPWPTWRFEISEAVTIIQELFVPEGLPGVAMRWRVEGPRRGLALRVRPFLSGRDFHTLHHANSDFDSTTNRAAGSLSWQPYPDMPSIHAQANARLVEAPDWYYGFLYTAERERGLDDMEDLATPGEFHWDLNPQDAYLLLSANQPMSKLSGNEGLSAENCYAAIAQKERHRREQAGRETETVRSYIVKRGAGASVIAGYPWFGDWGRDTFIALRGLCLTSPDRLAIAHRILLLWSETVSQGMLPNRFPDRGDTPEYNAVDASLWYIVAVQESFDAHRREKRGLPHEETTRLLAAVNAILAGYTVGTRYGIRMEDDGLIAAGEPGVQLTWMDAKVGDWVVTPRIGKPVEIQALWINALAFASRYDRDRRVQLELAQASFTEKFWNEVDGYLHDIVDLDHVSGSVDAAFRPNQIFAAGGLPIALLDEEKCRRVVEAVEAQLLTPIGLRSLAPGHPDYKPRYQGDLRTRDAAYHQGTVWPWLMGPFVEAWLKAHGGSAAAKSQAKQRFLQPLQEHLQQAGLGHISEVADAEPPHTPRGCPFQAWSYGEYLRIKAMVQ</sequence>
<dbReference type="Pfam" id="PF06202">
    <property type="entry name" value="GDE_C"/>
    <property type="match status" value="1"/>
</dbReference>
<dbReference type="InterPro" id="IPR024742">
    <property type="entry name" value="Glycogen_debranch_N"/>
</dbReference>
<organism evidence="3 4">
    <name type="scientific">Rosistilla ulvae</name>
    <dbReference type="NCBI Taxonomy" id="1930277"/>
    <lineage>
        <taxon>Bacteria</taxon>
        <taxon>Pseudomonadati</taxon>
        <taxon>Planctomycetota</taxon>
        <taxon>Planctomycetia</taxon>
        <taxon>Pirellulales</taxon>
        <taxon>Pirellulaceae</taxon>
        <taxon>Rosistilla</taxon>
    </lineage>
</organism>
<dbReference type="Proteomes" id="UP000319557">
    <property type="component" value="Chromosome"/>
</dbReference>
<dbReference type="InterPro" id="IPR010401">
    <property type="entry name" value="AGL/Gdb1"/>
</dbReference>
<dbReference type="KEGG" id="ruv:EC9_31460"/>
<dbReference type="Pfam" id="PF12439">
    <property type="entry name" value="GDE_N"/>
    <property type="match status" value="1"/>
</dbReference>
<proteinExistence type="predicted"/>